<keyword evidence="3" id="KW-1185">Reference proteome</keyword>
<keyword evidence="1" id="KW-0812">Transmembrane</keyword>
<protein>
    <submittedName>
        <fullName evidence="2">Uncharacterized protein</fullName>
    </submittedName>
</protein>
<feature type="transmembrane region" description="Helical" evidence="1">
    <location>
        <begin position="6"/>
        <end position="28"/>
    </location>
</feature>
<keyword evidence="1" id="KW-0472">Membrane</keyword>
<organism evidence="2 3">
    <name type="scientific">Tenggerimyces flavus</name>
    <dbReference type="NCBI Taxonomy" id="1708749"/>
    <lineage>
        <taxon>Bacteria</taxon>
        <taxon>Bacillati</taxon>
        <taxon>Actinomycetota</taxon>
        <taxon>Actinomycetes</taxon>
        <taxon>Propionibacteriales</taxon>
        <taxon>Nocardioidaceae</taxon>
        <taxon>Tenggerimyces</taxon>
    </lineage>
</organism>
<dbReference type="Proteomes" id="UP001595699">
    <property type="component" value="Unassembled WGS sequence"/>
</dbReference>
<sequence>MDWGVVLTVVAVVAVAFVLVMIIAMLIGTIRSTRRNAKPGRKENWSHTKDKEFLPWEDDDR</sequence>
<evidence type="ECO:0000313" key="2">
    <source>
        <dbReference type="EMBL" id="MFC3760967.1"/>
    </source>
</evidence>
<comment type="caution">
    <text evidence="2">The sequence shown here is derived from an EMBL/GenBank/DDBJ whole genome shotgun (WGS) entry which is preliminary data.</text>
</comment>
<evidence type="ECO:0000256" key="1">
    <source>
        <dbReference type="SAM" id="Phobius"/>
    </source>
</evidence>
<accession>A0ABV7Y770</accession>
<dbReference type="EMBL" id="JBHRZH010000006">
    <property type="protein sequence ID" value="MFC3760967.1"/>
    <property type="molecule type" value="Genomic_DNA"/>
</dbReference>
<evidence type="ECO:0000313" key="3">
    <source>
        <dbReference type="Proteomes" id="UP001595699"/>
    </source>
</evidence>
<dbReference type="RefSeq" id="WP_205117197.1">
    <property type="nucleotide sequence ID" value="NZ_JAFBCM010000001.1"/>
</dbReference>
<keyword evidence="1" id="KW-1133">Transmembrane helix</keyword>
<reference evidence="3" key="1">
    <citation type="journal article" date="2019" name="Int. J. Syst. Evol. Microbiol.">
        <title>The Global Catalogue of Microorganisms (GCM) 10K type strain sequencing project: providing services to taxonomists for standard genome sequencing and annotation.</title>
        <authorList>
            <consortium name="The Broad Institute Genomics Platform"/>
            <consortium name="The Broad Institute Genome Sequencing Center for Infectious Disease"/>
            <person name="Wu L."/>
            <person name="Ma J."/>
        </authorList>
    </citation>
    <scope>NUCLEOTIDE SEQUENCE [LARGE SCALE GENOMIC DNA]</scope>
    <source>
        <strain evidence="3">CGMCC 4.7241</strain>
    </source>
</reference>
<proteinExistence type="predicted"/>
<name>A0ABV7Y770_9ACTN</name>
<gene>
    <name evidence="2" type="ORF">ACFOUW_08950</name>
</gene>